<feature type="transmembrane region" description="Helical" evidence="8">
    <location>
        <begin position="232"/>
        <end position="250"/>
    </location>
</feature>
<feature type="domain" description="Major facilitator superfamily (MFS) profile" evidence="9">
    <location>
        <begin position="15"/>
        <end position="456"/>
    </location>
</feature>
<dbReference type="SUPFAM" id="SSF103473">
    <property type="entry name" value="MFS general substrate transporter"/>
    <property type="match status" value="2"/>
</dbReference>
<dbReference type="Pfam" id="PF07690">
    <property type="entry name" value="MFS_1"/>
    <property type="match status" value="2"/>
</dbReference>
<comment type="caution">
    <text evidence="10">The sequence shown here is derived from an EMBL/GenBank/DDBJ whole genome shotgun (WGS) entry which is preliminary data.</text>
</comment>
<keyword evidence="6 8" id="KW-1133">Transmembrane helix</keyword>
<evidence type="ECO:0000313" key="10">
    <source>
        <dbReference type="EMBL" id="MCL1126280.1"/>
    </source>
</evidence>
<evidence type="ECO:0000313" key="11">
    <source>
        <dbReference type="Proteomes" id="UP001203423"/>
    </source>
</evidence>
<proteinExistence type="inferred from homology"/>
<feature type="transmembrane region" description="Helical" evidence="8">
    <location>
        <begin position="138"/>
        <end position="161"/>
    </location>
</feature>
<dbReference type="InterPro" id="IPR004638">
    <property type="entry name" value="EmrB-like"/>
</dbReference>
<dbReference type="PROSITE" id="PS50850">
    <property type="entry name" value="MFS"/>
    <property type="match status" value="1"/>
</dbReference>
<evidence type="ECO:0000259" key="9">
    <source>
        <dbReference type="PROSITE" id="PS50850"/>
    </source>
</evidence>
<feature type="transmembrane region" description="Helical" evidence="8">
    <location>
        <begin position="82"/>
        <end position="104"/>
    </location>
</feature>
<dbReference type="PROSITE" id="PS00216">
    <property type="entry name" value="SUGAR_TRANSPORT_1"/>
    <property type="match status" value="1"/>
</dbReference>
<feature type="transmembrane region" description="Helical" evidence="8">
    <location>
        <begin position="360"/>
        <end position="387"/>
    </location>
</feature>
<dbReference type="PANTHER" id="PTHR42718">
    <property type="entry name" value="MAJOR FACILITATOR SUPERFAMILY MULTIDRUG TRANSPORTER MFSC"/>
    <property type="match status" value="1"/>
</dbReference>
<evidence type="ECO:0000256" key="7">
    <source>
        <dbReference type="ARBA" id="ARBA00023136"/>
    </source>
</evidence>
<evidence type="ECO:0000256" key="3">
    <source>
        <dbReference type="ARBA" id="ARBA00022448"/>
    </source>
</evidence>
<evidence type="ECO:0000256" key="8">
    <source>
        <dbReference type="SAM" id="Phobius"/>
    </source>
</evidence>
<dbReference type="InterPro" id="IPR020846">
    <property type="entry name" value="MFS_dom"/>
</dbReference>
<dbReference type="InterPro" id="IPR005829">
    <property type="entry name" value="Sugar_transporter_CS"/>
</dbReference>
<evidence type="ECO:0000256" key="2">
    <source>
        <dbReference type="ARBA" id="ARBA00008537"/>
    </source>
</evidence>
<evidence type="ECO:0000256" key="5">
    <source>
        <dbReference type="ARBA" id="ARBA00022692"/>
    </source>
</evidence>
<evidence type="ECO:0000256" key="6">
    <source>
        <dbReference type="ARBA" id="ARBA00022989"/>
    </source>
</evidence>
<feature type="transmembrane region" description="Helical" evidence="8">
    <location>
        <begin position="399"/>
        <end position="420"/>
    </location>
</feature>
<protein>
    <submittedName>
        <fullName evidence="10">MFS transporter</fullName>
    </submittedName>
</protein>
<feature type="transmembrane region" description="Helical" evidence="8">
    <location>
        <begin position="53"/>
        <end position="70"/>
    </location>
</feature>
<feature type="transmembrane region" description="Helical" evidence="8">
    <location>
        <begin position="307"/>
        <end position="328"/>
    </location>
</feature>
<dbReference type="RefSeq" id="WP_248941670.1">
    <property type="nucleotide sequence ID" value="NZ_JAKIKS010000081.1"/>
</dbReference>
<keyword evidence="4" id="KW-1003">Cell membrane</keyword>
<feature type="transmembrane region" description="Helical" evidence="8">
    <location>
        <begin position="270"/>
        <end position="295"/>
    </location>
</feature>
<dbReference type="CDD" id="cd17321">
    <property type="entry name" value="MFS_MMR_MDR_like"/>
    <property type="match status" value="1"/>
</dbReference>
<feature type="transmembrane region" description="Helical" evidence="8">
    <location>
        <begin position="335"/>
        <end position="354"/>
    </location>
</feature>
<dbReference type="Gene3D" id="1.20.1250.20">
    <property type="entry name" value="MFS general substrate transporter like domains"/>
    <property type="match status" value="1"/>
</dbReference>
<name>A0ABT0LFY6_9GAMM</name>
<dbReference type="EMBL" id="JAKIKS010000081">
    <property type="protein sequence ID" value="MCL1126280.1"/>
    <property type="molecule type" value="Genomic_DNA"/>
</dbReference>
<dbReference type="InterPro" id="IPR036259">
    <property type="entry name" value="MFS_trans_sf"/>
</dbReference>
<feature type="transmembrane region" description="Helical" evidence="8">
    <location>
        <begin position="167"/>
        <end position="185"/>
    </location>
</feature>
<reference evidence="10 11" key="1">
    <citation type="submission" date="2022-01" db="EMBL/GenBank/DDBJ databases">
        <title>Whole genome-based taxonomy of the Shewanellaceae.</title>
        <authorList>
            <person name="Martin-Rodriguez A.J."/>
        </authorList>
    </citation>
    <scope>NUCLEOTIDE SEQUENCE [LARGE SCALE GENOMIC DNA]</scope>
    <source>
        <strain evidence="10 11">DSM 17177</strain>
    </source>
</reference>
<sequence length="461" mass="49568">MQGSEKNSVKISVWALLAMVLSVFVIANDFTAFSVALPMMNEEFHAGIDKTQWVINGYTLMFGVFIVTGGRLADRIGRRKTLIWGLVIFAFFSVLASLVNSIYGVIICRILMGIGGALIWPSILGIVFTVFPASKAGIAGALVLGVAGFGNAMGPLLGGVLTDTWGWRWILLINLPIAIIVYLFVRTSIEDDKPVDQNEPIDYAGVSTLSISLLSLLLALDLGISVGWKNPFILSLFVISLIVLCFFVLIERRVGQSALIPPDIIHNVSFFLAGLATLMTSAVFFTVLVYLPLFFTKAMQYSAMESGIGLLPVMLTFALSSFSAGALYEKLGAKWITSIGTGCLVLGMFLLSHLTMYTSYASMLTGMIILGLGVGFFYSTITTVALTSVAETRASLAGGIIYMLLNLGGAIGLAINTVIVSQYESLSEGINMAFSLNAILSFFGLLICLLWIGNKQGIEKV</sequence>
<feature type="transmembrane region" description="Helical" evidence="8">
    <location>
        <begin position="110"/>
        <end position="131"/>
    </location>
</feature>
<gene>
    <name evidence="10" type="ORF">L2764_17785</name>
</gene>
<dbReference type="InterPro" id="IPR011701">
    <property type="entry name" value="MFS"/>
</dbReference>
<dbReference type="Proteomes" id="UP001203423">
    <property type="component" value="Unassembled WGS sequence"/>
</dbReference>
<evidence type="ECO:0000256" key="1">
    <source>
        <dbReference type="ARBA" id="ARBA00004651"/>
    </source>
</evidence>
<accession>A0ABT0LFY6</accession>
<keyword evidence="11" id="KW-1185">Reference proteome</keyword>
<feature type="transmembrane region" description="Helical" evidence="8">
    <location>
        <begin position="432"/>
        <end position="452"/>
    </location>
</feature>
<feature type="transmembrane region" description="Helical" evidence="8">
    <location>
        <begin position="206"/>
        <end position="226"/>
    </location>
</feature>
<dbReference type="PANTHER" id="PTHR42718:SF9">
    <property type="entry name" value="MAJOR FACILITATOR SUPERFAMILY MULTIDRUG TRANSPORTER MFSC"/>
    <property type="match status" value="1"/>
</dbReference>
<organism evidence="10 11">
    <name type="scientific">Shewanella surugensis</name>
    <dbReference type="NCBI Taxonomy" id="212020"/>
    <lineage>
        <taxon>Bacteria</taxon>
        <taxon>Pseudomonadati</taxon>
        <taxon>Pseudomonadota</taxon>
        <taxon>Gammaproteobacteria</taxon>
        <taxon>Alteromonadales</taxon>
        <taxon>Shewanellaceae</taxon>
        <taxon>Shewanella</taxon>
    </lineage>
</organism>
<dbReference type="Gene3D" id="1.20.1720.10">
    <property type="entry name" value="Multidrug resistance protein D"/>
    <property type="match status" value="1"/>
</dbReference>
<keyword evidence="7 8" id="KW-0472">Membrane</keyword>
<comment type="similarity">
    <text evidence="2">Belongs to the major facilitator superfamily. EmrB family.</text>
</comment>
<keyword evidence="5 8" id="KW-0812">Transmembrane</keyword>
<comment type="subcellular location">
    <subcellularLocation>
        <location evidence="1">Cell membrane</location>
        <topology evidence="1">Multi-pass membrane protein</topology>
    </subcellularLocation>
</comment>
<feature type="transmembrane region" description="Helical" evidence="8">
    <location>
        <begin position="12"/>
        <end position="33"/>
    </location>
</feature>
<dbReference type="NCBIfam" id="TIGR00711">
    <property type="entry name" value="efflux_EmrB"/>
    <property type="match status" value="1"/>
</dbReference>
<keyword evidence="3" id="KW-0813">Transport</keyword>
<evidence type="ECO:0000256" key="4">
    <source>
        <dbReference type="ARBA" id="ARBA00022475"/>
    </source>
</evidence>